<dbReference type="SUPFAM" id="SSF48264">
    <property type="entry name" value="Cytochrome P450"/>
    <property type="match status" value="1"/>
</dbReference>
<evidence type="ECO:0000256" key="5">
    <source>
        <dbReference type="ARBA" id="ARBA00023004"/>
    </source>
</evidence>
<dbReference type="InterPro" id="IPR002397">
    <property type="entry name" value="Cyt_P450_B"/>
</dbReference>
<evidence type="ECO:0000256" key="2">
    <source>
        <dbReference type="ARBA" id="ARBA00022617"/>
    </source>
</evidence>
<name>A0AAU8DW97_9ACTN</name>
<keyword evidence="5 7" id="KW-0408">Iron</keyword>
<evidence type="ECO:0000256" key="4">
    <source>
        <dbReference type="ARBA" id="ARBA00023002"/>
    </source>
</evidence>
<dbReference type="CDD" id="cd11030">
    <property type="entry name" value="CYP105-like"/>
    <property type="match status" value="1"/>
</dbReference>
<evidence type="ECO:0000313" key="8">
    <source>
        <dbReference type="EMBL" id="XCG65881.1"/>
    </source>
</evidence>
<dbReference type="Gene3D" id="1.10.630.10">
    <property type="entry name" value="Cytochrome P450"/>
    <property type="match status" value="1"/>
</dbReference>
<reference evidence="8" key="1">
    <citation type="submission" date="2024-05" db="EMBL/GenBank/DDBJ databases">
        <authorList>
            <person name="Cai S.Y."/>
            <person name="Jin L.M."/>
            <person name="Li H.R."/>
        </authorList>
    </citation>
    <scope>NUCLEOTIDE SEQUENCE</scope>
    <source>
        <strain evidence="8">A5-74</strain>
    </source>
</reference>
<evidence type="ECO:0000256" key="7">
    <source>
        <dbReference type="RuleBase" id="RU000461"/>
    </source>
</evidence>
<evidence type="ECO:0000256" key="3">
    <source>
        <dbReference type="ARBA" id="ARBA00022723"/>
    </source>
</evidence>
<gene>
    <name evidence="8" type="ORF">ABLG96_12385</name>
</gene>
<comment type="similarity">
    <text evidence="1 7">Belongs to the cytochrome P450 family.</text>
</comment>
<evidence type="ECO:0000256" key="1">
    <source>
        <dbReference type="ARBA" id="ARBA00010617"/>
    </source>
</evidence>
<dbReference type="PROSITE" id="PS00086">
    <property type="entry name" value="CYTOCHROME_P450"/>
    <property type="match status" value="1"/>
</dbReference>
<dbReference type="GO" id="GO:0004497">
    <property type="term" value="F:monooxygenase activity"/>
    <property type="evidence" value="ECO:0007669"/>
    <property type="project" value="UniProtKB-KW"/>
</dbReference>
<dbReference type="GO" id="GO:0005506">
    <property type="term" value="F:iron ion binding"/>
    <property type="evidence" value="ECO:0007669"/>
    <property type="project" value="InterPro"/>
</dbReference>
<keyword evidence="2 7" id="KW-0349">Heme</keyword>
<evidence type="ECO:0000256" key="6">
    <source>
        <dbReference type="ARBA" id="ARBA00023033"/>
    </source>
</evidence>
<keyword evidence="3 7" id="KW-0479">Metal-binding</keyword>
<keyword evidence="6 7" id="KW-0503">Monooxygenase</keyword>
<accession>A0AAU8DW97</accession>
<dbReference type="Pfam" id="PF00067">
    <property type="entry name" value="p450"/>
    <property type="match status" value="1"/>
</dbReference>
<dbReference type="GO" id="GO:0016705">
    <property type="term" value="F:oxidoreductase activity, acting on paired donors, with incorporation or reduction of molecular oxygen"/>
    <property type="evidence" value="ECO:0007669"/>
    <property type="project" value="InterPro"/>
</dbReference>
<dbReference type="PRINTS" id="PR00385">
    <property type="entry name" value="P450"/>
</dbReference>
<dbReference type="FunFam" id="1.10.630.10:FF:000018">
    <property type="entry name" value="Cytochrome P450 monooxygenase"/>
    <property type="match status" value="1"/>
</dbReference>
<dbReference type="EMBL" id="CP159218">
    <property type="protein sequence ID" value="XCG65881.1"/>
    <property type="molecule type" value="Genomic_DNA"/>
</dbReference>
<dbReference type="InterPro" id="IPR036396">
    <property type="entry name" value="Cyt_P450_sf"/>
</dbReference>
<keyword evidence="4 7" id="KW-0560">Oxidoreductase</keyword>
<sequence length="427" mass="46062">MGAVAKRALAFQQKRGRSALSLLPASVTMPLRRDGLDPLPELRKLITEAPVSKLPVPFGGVTIHLVTGYEAAKTVLADATTFSNDFTNISADPALLAAIGGDVGEKDPGGLGMADAPDHTRLRKILTPEFTMRRLNRLIPRLEEIVDAQLDAMEAEAKRTGKPVDLCELFSLPIPSLAICELLGVPYADREAFQSLSVARFDLFAGAGASLGAISDSLDYLMGVVARERKNPGDGLLGMIIREHGDSISDEELAGLADGILVGGFETTASMIALGGLVLLQDKDTRDLIRDDDAAIGPFVEELLRYLAVVQVAFPRFAREDTEVAGVPISKGDMVMVSLSAADRDQAMADGDLDSFDPRREPTKHLAFGYGVHRCVGAELGKMELRIAYPRLVRRFPNLTLAKRPDQLSYRQTSIVYGVEELPVLLG</sequence>
<dbReference type="InterPro" id="IPR001128">
    <property type="entry name" value="Cyt_P450"/>
</dbReference>
<protein>
    <submittedName>
        <fullName evidence="8">Cytochrome P450</fullName>
    </submittedName>
</protein>
<dbReference type="GO" id="GO:0020037">
    <property type="term" value="F:heme binding"/>
    <property type="evidence" value="ECO:0007669"/>
    <property type="project" value="InterPro"/>
</dbReference>
<dbReference type="RefSeq" id="WP_353651485.1">
    <property type="nucleotide sequence ID" value="NZ_CP159218.1"/>
</dbReference>
<organism evidence="8">
    <name type="scientific">Nakamurella sp. A5-74</name>
    <dbReference type="NCBI Taxonomy" id="3158264"/>
    <lineage>
        <taxon>Bacteria</taxon>
        <taxon>Bacillati</taxon>
        <taxon>Actinomycetota</taxon>
        <taxon>Actinomycetes</taxon>
        <taxon>Nakamurellales</taxon>
        <taxon>Nakamurellaceae</taxon>
        <taxon>Nakamurella</taxon>
    </lineage>
</organism>
<dbReference type="PRINTS" id="PR00359">
    <property type="entry name" value="BP450"/>
</dbReference>
<dbReference type="InterPro" id="IPR017972">
    <property type="entry name" value="Cyt_P450_CS"/>
</dbReference>
<dbReference type="AlphaFoldDB" id="A0AAU8DW97"/>
<dbReference type="PANTHER" id="PTHR46696">
    <property type="entry name" value="P450, PUTATIVE (EUROFUNG)-RELATED"/>
    <property type="match status" value="1"/>
</dbReference>
<dbReference type="PANTHER" id="PTHR46696:SF6">
    <property type="entry name" value="P450, PUTATIVE (EUROFUNG)-RELATED"/>
    <property type="match status" value="1"/>
</dbReference>
<proteinExistence type="inferred from homology"/>